<accession>A0A448B9I2</accession>
<dbReference type="KEGG" id="cgle:NCTC11432_04663"/>
<dbReference type="Gene3D" id="2.60.120.1440">
    <property type="match status" value="1"/>
</dbReference>
<dbReference type="PANTHER" id="PTHR30273:SF2">
    <property type="entry name" value="PROTEIN FECR"/>
    <property type="match status" value="1"/>
</dbReference>
<dbReference type="FunFam" id="2.60.120.1440:FF:000001">
    <property type="entry name" value="Putative anti-sigma factor"/>
    <property type="match status" value="1"/>
</dbReference>
<keyword evidence="1" id="KW-0472">Membrane</keyword>
<evidence type="ECO:0000259" key="2">
    <source>
        <dbReference type="Pfam" id="PF04773"/>
    </source>
</evidence>
<dbReference type="InterPro" id="IPR012373">
    <property type="entry name" value="Ferrdict_sens_TM"/>
</dbReference>
<dbReference type="Proteomes" id="UP000279227">
    <property type="component" value="Chromosome"/>
</dbReference>
<evidence type="ECO:0000256" key="1">
    <source>
        <dbReference type="SAM" id="Phobius"/>
    </source>
</evidence>
<feature type="transmembrane region" description="Helical" evidence="1">
    <location>
        <begin position="91"/>
        <end position="111"/>
    </location>
</feature>
<dbReference type="STRING" id="525257.HMPREF0204_15143"/>
<evidence type="ECO:0000313" key="4">
    <source>
        <dbReference type="EMBL" id="VEE11181.1"/>
    </source>
</evidence>
<dbReference type="GeneID" id="93023446"/>
<proteinExistence type="predicted"/>
<dbReference type="Pfam" id="PF16344">
    <property type="entry name" value="FecR_C"/>
    <property type="match status" value="1"/>
</dbReference>
<dbReference type="PIRSF" id="PIRSF018266">
    <property type="entry name" value="FecR"/>
    <property type="match status" value="1"/>
</dbReference>
<organism evidence="4 5">
    <name type="scientific">Chryseobacterium gleum</name>
    <name type="common">Flavobacterium gleum</name>
    <dbReference type="NCBI Taxonomy" id="250"/>
    <lineage>
        <taxon>Bacteria</taxon>
        <taxon>Pseudomonadati</taxon>
        <taxon>Bacteroidota</taxon>
        <taxon>Flavobacteriia</taxon>
        <taxon>Flavobacteriales</taxon>
        <taxon>Weeksellaceae</taxon>
        <taxon>Chryseobacterium group</taxon>
        <taxon>Chryseobacterium</taxon>
    </lineage>
</organism>
<dbReference type="AlphaFoldDB" id="A0A448B9I2"/>
<name>A0A448B9I2_CHRGE</name>
<feature type="domain" description="Protein FecR C-terminal" evidence="3">
    <location>
        <begin position="317"/>
        <end position="383"/>
    </location>
</feature>
<evidence type="ECO:0000313" key="5">
    <source>
        <dbReference type="Proteomes" id="UP000279227"/>
    </source>
</evidence>
<reference evidence="4 5" key="1">
    <citation type="submission" date="2018-12" db="EMBL/GenBank/DDBJ databases">
        <authorList>
            <consortium name="Pathogen Informatics"/>
        </authorList>
    </citation>
    <scope>NUCLEOTIDE SEQUENCE [LARGE SCALE GENOMIC DNA]</scope>
    <source>
        <strain evidence="4 5">NCTC11432</strain>
    </source>
</reference>
<protein>
    <submittedName>
        <fullName evidence="4">Fec operon regulator FecR</fullName>
    </submittedName>
</protein>
<sequence>MEERRILEELKIVPLLTKFVRGEDMTVLEEKTIEIWLNESSANRAFFEELQDKDHVARELLKRDAASATTSSELLKLHGVVKKRQSHYKRVIIWTTAAAILLFFSLTILLYRYHQSRNVIDETVNMATADIDPGKDQATLTFDDGQVIDLEGKTVKSDADGVTYLNGQAVSPSKMQFATLTTPRKGQYKAILPDGTTVWLNAESKLKYPTKFAGAERLVELEGEGYFEVAHNASRPFIVESKGQRVKVLGTKFNINSYTNEEYTRTTLISGSVELRNLQNELMVRLKPGEQGRFVLGGIDVKKVDPETFIGWTDNEFQFNGAQLVEVLRQLERWYDIDVDYQNVPNAKVYATISRDKKLTSVLFALGEVTDLNFKMTGRRIEIKK</sequence>
<gene>
    <name evidence="4" type="ORF">NCTC11432_04663</name>
</gene>
<dbReference type="InterPro" id="IPR006860">
    <property type="entry name" value="FecR"/>
</dbReference>
<dbReference type="RefSeq" id="WP_164720351.1">
    <property type="nucleotide sequence ID" value="NZ_CP068486.1"/>
</dbReference>
<dbReference type="PANTHER" id="PTHR30273">
    <property type="entry name" value="PERIPLASMIC SIGNAL SENSOR AND SIGMA FACTOR ACTIVATOR FECR-RELATED"/>
    <property type="match status" value="1"/>
</dbReference>
<feature type="domain" description="FecR protein" evidence="2">
    <location>
        <begin position="179"/>
        <end position="274"/>
    </location>
</feature>
<dbReference type="GO" id="GO:0016989">
    <property type="term" value="F:sigma factor antagonist activity"/>
    <property type="evidence" value="ECO:0007669"/>
    <property type="project" value="TreeGrafter"/>
</dbReference>
<dbReference type="Gene3D" id="3.55.50.30">
    <property type="match status" value="1"/>
</dbReference>
<keyword evidence="1" id="KW-1133">Transmembrane helix</keyword>
<dbReference type="InterPro" id="IPR032508">
    <property type="entry name" value="FecR_C"/>
</dbReference>
<evidence type="ECO:0000259" key="3">
    <source>
        <dbReference type="Pfam" id="PF16344"/>
    </source>
</evidence>
<dbReference type="EMBL" id="LR134289">
    <property type="protein sequence ID" value="VEE11181.1"/>
    <property type="molecule type" value="Genomic_DNA"/>
</dbReference>
<keyword evidence="1" id="KW-0812">Transmembrane</keyword>
<dbReference type="Pfam" id="PF04773">
    <property type="entry name" value="FecR"/>
    <property type="match status" value="1"/>
</dbReference>